<evidence type="ECO:0000313" key="4">
    <source>
        <dbReference type="Proteomes" id="UP000032336"/>
    </source>
</evidence>
<feature type="binding site" evidence="2">
    <location>
        <position position="203"/>
    </location>
    <ligand>
        <name>Mg(2+)</name>
        <dbReference type="ChEBI" id="CHEBI:18420"/>
    </ligand>
</feature>
<keyword evidence="2" id="KW-0460">Magnesium</keyword>
<feature type="binding site" evidence="2">
    <location>
        <begin position="64"/>
        <end position="66"/>
    </location>
    <ligand>
        <name>substrate</name>
    </ligand>
</feature>
<dbReference type="NCBIfam" id="TIGR00055">
    <property type="entry name" value="uppS"/>
    <property type="match status" value="1"/>
</dbReference>
<dbReference type="GO" id="GO:0033850">
    <property type="term" value="F:Z-farnesyl diphosphate synthase activity"/>
    <property type="evidence" value="ECO:0007669"/>
    <property type="project" value="TreeGrafter"/>
</dbReference>
<dbReference type="PANTHER" id="PTHR10291:SF0">
    <property type="entry name" value="DEHYDRODOLICHYL DIPHOSPHATE SYNTHASE 2"/>
    <property type="match status" value="1"/>
</dbReference>
<comment type="caution">
    <text evidence="3">The sequence shown here is derived from an EMBL/GenBank/DDBJ whole genome shotgun (WGS) entry which is preliminary data.</text>
</comment>
<dbReference type="GO" id="GO:0005886">
    <property type="term" value="C:plasma membrane"/>
    <property type="evidence" value="ECO:0007669"/>
    <property type="project" value="TreeGrafter"/>
</dbReference>
<dbReference type="GO" id="GO:0005829">
    <property type="term" value="C:cytosol"/>
    <property type="evidence" value="ECO:0007669"/>
    <property type="project" value="TreeGrafter"/>
</dbReference>
<proteinExistence type="inferred from homology"/>
<dbReference type="GO" id="GO:0008834">
    <property type="term" value="F:ditrans,polycis-undecaprenyl-diphosphate synthase [(2E,6E)-farnesyl-diphosphate specific] activity"/>
    <property type="evidence" value="ECO:0007669"/>
    <property type="project" value="TreeGrafter"/>
</dbReference>
<feature type="active site" description="Proton acceptor" evidence="2">
    <location>
        <position position="67"/>
    </location>
</feature>
<feature type="binding site" evidence="2">
    <location>
        <position position="19"/>
    </location>
    <ligand>
        <name>Mg(2+)</name>
        <dbReference type="ChEBI" id="CHEBI:18420"/>
    </ligand>
</feature>
<dbReference type="FunFam" id="3.40.1180.10:FF:000001">
    <property type="entry name" value="(2E,6E)-farnesyl-diphosphate-specific ditrans,polycis-undecaprenyl-diphosphate synthase"/>
    <property type="match status" value="1"/>
</dbReference>
<dbReference type="AlphaFoldDB" id="A0A0D8FRS3"/>
<feature type="binding site" evidence="2">
    <location>
        <position position="184"/>
    </location>
    <ligand>
        <name>substrate</name>
    </ligand>
</feature>
<sequence length="242" mass="28261">MIEGIDPDKIPVHVGCVMDGNGRWAQQFGLPRTEGHAAGEQALLDTVYGALDLGVTWLTVYAFSTENWRRPSDEVRFLMNFNRGLLRRRRDELNDLGVRIRFIGRRNWRVPRSVLREMDRAEELTRDNTTLTLTMAFNYGGRAEIVDAVRTIVAEGHRPSQINDSLIASHLYQPEMPDPDLVIRTSGEFRISNFLLWQMAYSELVFVDEYWPDFRREHLFDAVRLYQGRSRRYGGVKEQRRR</sequence>
<protein>
    <recommendedName>
        <fullName evidence="2">Isoprenyl transferase</fullName>
        <ecNumber evidence="2">2.5.1.-</ecNumber>
    </recommendedName>
</protein>
<dbReference type="GO" id="GO:0016094">
    <property type="term" value="P:polyprenol biosynthetic process"/>
    <property type="evidence" value="ECO:0007669"/>
    <property type="project" value="TreeGrafter"/>
</dbReference>
<dbReference type="PANTHER" id="PTHR10291">
    <property type="entry name" value="DEHYDRODOLICHYL DIPHOSPHATE SYNTHASE FAMILY MEMBER"/>
    <property type="match status" value="1"/>
</dbReference>
<dbReference type="GO" id="GO:0030145">
    <property type="term" value="F:manganese ion binding"/>
    <property type="evidence" value="ECO:0007669"/>
    <property type="project" value="TreeGrafter"/>
</dbReference>
<gene>
    <name evidence="3" type="ORF">FEAC_22620</name>
</gene>
<feature type="binding site" evidence="2">
    <location>
        <position position="24"/>
    </location>
    <ligand>
        <name>substrate</name>
    </ligand>
</feature>
<comment type="subunit">
    <text evidence="2">Homodimer.</text>
</comment>
<dbReference type="GO" id="GO:0000287">
    <property type="term" value="F:magnesium ion binding"/>
    <property type="evidence" value="ECO:0007669"/>
    <property type="project" value="UniProtKB-UniRule"/>
</dbReference>
<dbReference type="eggNOG" id="COG0020">
    <property type="taxonomic scope" value="Bacteria"/>
</dbReference>
<evidence type="ECO:0000313" key="3">
    <source>
        <dbReference type="EMBL" id="KJE75965.1"/>
    </source>
</evidence>
<dbReference type="PROSITE" id="PS01066">
    <property type="entry name" value="UPP_SYNTHASE"/>
    <property type="match status" value="1"/>
</dbReference>
<name>A0A0D8FRS3_9ACTN</name>
<evidence type="ECO:0000256" key="2">
    <source>
        <dbReference type="HAMAP-Rule" id="MF_01139"/>
    </source>
</evidence>
<accession>A0A0D8FRS3</accession>
<feature type="binding site" evidence="2">
    <location>
        <position position="70"/>
    </location>
    <ligand>
        <name>substrate</name>
    </ligand>
</feature>
<feature type="binding site" evidence="2">
    <location>
        <begin position="190"/>
        <end position="192"/>
    </location>
    <ligand>
        <name>substrate</name>
    </ligand>
</feature>
<comment type="cofactor">
    <cofactor evidence="2">
        <name>Mg(2+)</name>
        <dbReference type="ChEBI" id="CHEBI:18420"/>
    </cofactor>
    <text evidence="2">Binds 2 magnesium ions per subunit.</text>
</comment>
<dbReference type="Pfam" id="PF01255">
    <property type="entry name" value="Prenyltransf"/>
    <property type="match status" value="1"/>
</dbReference>
<dbReference type="SUPFAM" id="SSF64005">
    <property type="entry name" value="Undecaprenyl diphosphate synthase"/>
    <property type="match status" value="1"/>
</dbReference>
<dbReference type="HAMAP" id="MF_01139">
    <property type="entry name" value="ISPT"/>
    <property type="match status" value="1"/>
</dbReference>
<comment type="similarity">
    <text evidence="2">Belongs to the UPP synthase family.</text>
</comment>
<reference evidence="3 4" key="1">
    <citation type="submission" date="2015-01" db="EMBL/GenBank/DDBJ databases">
        <title>Draft genome of the acidophilic iron oxidizer Ferrimicrobium acidiphilum strain T23.</title>
        <authorList>
            <person name="Poehlein A."/>
            <person name="Eisen S."/>
            <person name="Schloemann M."/>
            <person name="Johnson B.D."/>
            <person name="Daniel R."/>
            <person name="Muehling M."/>
        </authorList>
    </citation>
    <scope>NUCLEOTIDE SEQUENCE [LARGE SCALE GENOMIC DNA]</scope>
    <source>
        <strain evidence="3 4">T23</strain>
    </source>
</reference>
<feature type="active site" evidence="2">
    <location>
        <position position="19"/>
    </location>
</feature>
<keyword evidence="4" id="KW-1185">Reference proteome</keyword>
<dbReference type="OrthoDB" id="4191603at2"/>
<feature type="binding site" evidence="2">
    <location>
        <position position="68"/>
    </location>
    <ligand>
        <name>substrate</name>
    </ligand>
</feature>
<dbReference type="PATRIC" id="fig|1121877.4.peg.2516"/>
<feature type="binding site" evidence="2">
    <location>
        <position position="36"/>
    </location>
    <ligand>
        <name>substrate</name>
    </ligand>
</feature>
<organism evidence="3 4">
    <name type="scientific">Ferrimicrobium acidiphilum DSM 19497</name>
    <dbReference type="NCBI Taxonomy" id="1121877"/>
    <lineage>
        <taxon>Bacteria</taxon>
        <taxon>Bacillati</taxon>
        <taxon>Actinomycetota</taxon>
        <taxon>Acidimicrobiia</taxon>
        <taxon>Acidimicrobiales</taxon>
        <taxon>Acidimicrobiaceae</taxon>
        <taxon>Ferrimicrobium</taxon>
    </lineage>
</organism>
<dbReference type="EC" id="2.5.1.-" evidence="2"/>
<dbReference type="RefSeq" id="WP_052566246.1">
    <property type="nucleotide sequence ID" value="NZ_JQKF01000022.1"/>
</dbReference>
<dbReference type="InterPro" id="IPR018520">
    <property type="entry name" value="UPP_synth-like_CS"/>
</dbReference>
<dbReference type="GeneID" id="78373315"/>
<dbReference type="CDD" id="cd00475">
    <property type="entry name" value="Cis_IPPS"/>
    <property type="match status" value="1"/>
</dbReference>
<dbReference type="InterPro" id="IPR036424">
    <property type="entry name" value="UPP_synth-like_sf"/>
</dbReference>
<dbReference type="InterPro" id="IPR001441">
    <property type="entry name" value="UPP_synth-like"/>
</dbReference>
<dbReference type="Gene3D" id="3.40.1180.10">
    <property type="entry name" value="Decaprenyl diphosphate synthase-like"/>
    <property type="match status" value="1"/>
</dbReference>
<feature type="binding site" evidence="2">
    <location>
        <begin position="20"/>
        <end position="23"/>
    </location>
    <ligand>
        <name>substrate</name>
    </ligand>
</feature>
<evidence type="ECO:0000256" key="1">
    <source>
        <dbReference type="ARBA" id="ARBA00022679"/>
    </source>
</evidence>
<dbReference type="EMBL" id="JXUW01000024">
    <property type="protein sequence ID" value="KJE75965.1"/>
    <property type="molecule type" value="Genomic_DNA"/>
</dbReference>
<keyword evidence="1 2" id="KW-0808">Transferase</keyword>
<comment type="function">
    <text evidence="2">Catalyzes the condensation of isopentenyl diphosphate (IPP) with allylic pyrophosphates generating different type of terpenoids.</text>
</comment>
<feature type="binding site" evidence="2">
    <location>
        <position position="32"/>
    </location>
    <ligand>
        <name>substrate</name>
    </ligand>
</feature>
<dbReference type="Proteomes" id="UP000032336">
    <property type="component" value="Unassembled WGS sequence"/>
</dbReference>
<dbReference type="STRING" id="1121877.FEAC_22620"/>
<keyword evidence="2" id="KW-0479">Metal-binding</keyword>